<evidence type="ECO:0000256" key="4">
    <source>
        <dbReference type="ARBA" id="ARBA00022989"/>
    </source>
</evidence>
<dbReference type="AlphaFoldDB" id="F3YZC0"/>
<evidence type="ECO:0000313" key="8">
    <source>
        <dbReference type="EMBL" id="EGJ51949.1"/>
    </source>
</evidence>
<keyword evidence="3 6" id="KW-0812">Transmembrane</keyword>
<keyword evidence="2" id="KW-1003">Cell membrane</keyword>
<dbReference type="Proteomes" id="UP000007844">
    <property type="component" value="Chromosome"/>
</dbReference>
<feature type="transmembrane region" description="Helical" evidence="6">
    <location>
        <begin position="388"/>
        <end position="411"/>
    </location>
</feature>
<feature type="transmembrane region" description="Helical" evidence="6">
    <location>
        <begin position="767"/>
        <end position="790"/>
    </location>
</feature>
<gene>
    <name evidence="8" type="ORF">Desaf_3672</name>
</gene>
<dbReference type="HOGENOM" id="CLU_003055_1_0_7"/>
<keyword evidence="5 6" id="KW-0472">Membrane</keyword>
<reference evidence="8 9" key="1">
    <citation type="journal article" date="2011" name="J. Bacteriol.">
        <title>Genome sequence of the mercury-methylating and pleomorphic Desulfovibrio africanus Strain Walvis Bay.</title>
        <authorList>
            <person name="Brown S.D."/>
            <person name="Wall J.D."/>
            <person name="Kucken A.M."/>
            <person name="Gilmour C.C."/>
            <person name="Podar M."/>
            <person name="Brandt C.C."/>
            <person name="Teshima H."/>
            <person name="Detter J.C."/>
            <person name="Han C.S."/>
            <person name="Land M.L."/>
            <person name="Lucas S."/>
            <person name="Han J."/>
            <person name="Pennacchio L."/>
            <person name="Nolan M."/>
            <person name="Pitluck S."/>
            <person name="Woyke T."/>
            <person name="Goodwin L."/>
            <person name="Palumbo A.V."/>
            <person name="Elias D.A."/>
        </authorList>
    </citation>
    <scope>NUCLEOTIDE SEQUENCE [LARGE SCALE GENOMIC DNA]</scope>
    <source>
        <strain evidence="8 9">Walvis Bay</strain>
    </source>
</reference>
<keyword evidence="9" id="KW-1185">Reference proteome</keyword>
<keyword evidence="4 6" id="KW-1133">Transmembrane helix</keyword>
<dbReference type="EMBL" id="CP003221">
    <property type="protein sequence ID" value="EGJ51949.1"/>
    <property type="molecule type" value="Genomic_DNA"/>
</dbReference>
<dbReference type="InterPro" id="IPR004869">
    <property type="entry name" value="MMPL_dom"/>
</dbReference>
<feature type="transmembrane region" description="Helical" evidence="6">
    <location>
        <begin position="680"/>
        <end position="700"/>
    </location>
</feature>
<evidence type="ECO:0000256" key="2">
    <source>
        <dbReference type="ARBA" id="ARBA00022475"/>
    </source>
</evidence>
<dbReference type="RefSeq" id="WP_014261557.1">
    <property type="nucleotide sequence ID" value="NC_016629.1"/>
</dbReference>
<feature type="transmembrane region" description="Helical" evidence="6">
    <location>
        <begin position="706"/>
        <end position="728"/>
    </location>
</feature>
<feature type="domain" description="Membrane transport protein MMPL" evidence="7">
    <location>
        <begin position="633"/>
        <end position="790"/>
    </location>
</feature>
<dbReference type="PANTHER" id="PTHR33406">
    <property type="entry name" value="MEMBRANE PROTEIN MJ1562-RELATED"/>
    <property type="match status" value="1"/>
</dbReference>
<feature type="transmembrane region" description="Helical" evidence="6">
    <location>
        <begin position="740"/>
        <end position="761"/>
    </location>
</feature>
<feature type="transmembrane region" description="Helical" evidence="6">
    <location>
        <begin position="296"/>
        <end position="316"/>
    </location>
</feature>
<proteinExistence type="predicted"/>
<feature type="transmembrane region" description="Helical" evidence="6">
    <location>
        <begin position="322"/>
        <end position="343"/>
    </location>
</feature>
<sequence length="795" mass="84368" precursor="true">MTSTPILARLYRVLEPRRTLLFIATLGLFLLLGAGMLRMRVSENIMAMLPDQAESLFADFELLHRAPFLHKALVTVSAKDDTAASGLTTAARNLAEALATSQAHDLFTRVEYGPPAEAGPGTLTAILANQPNYATPESLRALETKLAPEAVRESLRADWALMNGPEGWAMKDLVRLDPLNFRATALKGIAAANLLPGIRLRDGVFVSGDGRHALLVAETPIDITDSSGSERLLRAFETIAANVLPEGITASIVSGHLYAQANATAIKADMRLIMIVSCVALLAIFLLFLRSLQAGWVLLIPFGALCAGGVAVSLAFSDVSGITLGFGGVLLGISVDYGLHAFIALKQGGEGQATLLARVARPVLLGAATTMAAFGVLLLSDLPAQRQLAVFSIAGLAMALLLALVVLPQLISPSPLKRFPLPDFTRLAQGRRPLIVALGLCLLALAGWQARAIHFDGNLRALGLTSKAIDAAETQVRETWGDVRGKAMVLVQGDSLEQALEANDRLYTGLRGGLPSGEVVSLAALLPAESTQAASRERWNAFWEDRAPALLKVLHEEGRALGFSKQAFEPFRNLITQDVAPLSAEGLHALGLERMYEGLLLPPQDTGKPWGVLTLAPDTAEAARLTAEASQDQARFVSQSRFGRDLGQALRDDFVRFLLLACLSVSLILLIALRSPRRVLLAMTPVFAGVAGLLTVMGLGGMSFNLYNMAAAILVIGLGVDYGVFMLERLERRTDLGTEHAVLLSGLTTLAGFGSLALASHPALNSIGLTVLVGMAGTLPGALLLLPALARSQHD</sequence>
<comment type="subcellular location">
    <subcellularLocation>
        <location evidence="1">Cell membrane</location>
        <topology evidence="1">Multi-pass membrane protein</topology>
    </subcellularLocation>
</comment>
<protein>
    <submittedName>
        <fullName evidence="8">Exporter protein</fullName>
    </submittedName>
</protein>
<dbReference type="GO" id="GO:0005886">
    <property type="term" value="C:plasma membrane"/>
    <property type="evidence" value="ECO:0007669"/>
    <property type="project" value="UniProtKB-SubCell"/>
</dbReference>
<name>F3YZC0_DESAF</name>
<accession>F3YZC0</accession>
<dbReference type="Pfam" id="PF03176">
    <property type="entry name" value="MMPL"/>
    <property type="match status" value="2"/>
</dbReference>
<dbReference type="eggNOG" id="COG4258">
    <property type="taxonomic scope" value="Bacteria"/>
</dbReference>
<feature type="transmembrane region" description="Helical" evidence="6">
    <location>
        <begin position="363"/>
        <end position="382"/>
    </location>
</feature>
<feature type="domain" description="Membrane transport protein MMPL" evidence="7">
    <location>
        <begin position="203"/>
        <end position="411"/>
    </location>
</feature>
<evidence type="ECO:0000256" key="3">
    <source>
        <dbReference type="ARBA" id="ARBA00022692"/>
    </source>
</evidence>
<evidence type="ECO:0000313" key="9">
    <source>
        <dbReference type="Proteomes" id="UP000007844"/>
    </source>
</evidence>
<evidence type="ECO:0000256" key="1">
    <source>
        <dbReference type="ARBA" id="ARBA00004651"/>
    </source>
</evidence>
<dbReference type="Gene3D" id="1.20.1640.10">
    <property type="entry name" value="Multidrug efflux transporter AcrB transmembrane domain"/>
    <property type="match status" value="2"/>
</dbReference>
<evidence type="ECO:0000259" key="7">
    <source>
        <dbReference type="Pfam" id="PF03176"/>
    </source>
</evidence>
<dbReference type="SUPFAM" id="SSF82866">
    <property type="entry name" value="Multidrug efflux transporter AcrB transmembrane domain"/>
    <property type="match status" value="2"/>
</dbReference>
<dbReference type="KEGG" id="daf:Desaf_3672"/>
<dbReference type="PANTHER" id="PTHR33406:SF13">
    <property type="entry name" value="MEMBRANE PROTEIN YDFJ"/>
    <property type="match status" value="1"/>
</dbReference>
<dbReference type="InterPro" id="IPR050545">
    <property type="entry name" value="Mycobact_MmpL"/>
</dbReference>
<dbReference type="STRING" id="690850.Desaf_3672"/>
<feature type="transmembrane region" description="Helical" evidence="6">
    <location>
        <begin position="20"/>
        <end position="39"/>
    </location>
</feature>
<evidence type="ECO:0000256" key="6">
    <source>
        <dbReference type="SAM" id="Phobius"/>
    </source>
</evidence>
<feature type="transmembrane region" description="Helical" evidence="6">
    <location>
        <begin position="270"/>
        <end position="289"/>
    </location>
</feature>
<feature type="transmembrane region" description="Helical" evidence="6">
    <location>
        <begin position="654"/>
        <end position="673"/>
    </location>
</feature>
<evidence type="ECO:0000256" key="5">
    <source>
        <dbReference type="ARBA" id="ARBA00023136"/>
    </source>
</evidence>
<feature type="transmembrane region" description="Helical" evidence="6">
    <location>
        <begin position="432"/>
        <end position="450"/>
    </location>
</feature>
<organism evidence="8 9">
    <name type="scientific">Desulfocurvibacter africanus subsp. africanus str. Walvis Bay</name>
    <dbReference type="NCBI Taxonomy" id="690850"/>
    <lineage>
        <taxon>Bacteria</taxon>
        <taxon>Pseudomonadati</taxon>
        <taxon>Thermodesulfobacteriota</taxon>
        <taxon>Desulfovibrionia</taxon>
        <taxon>Desulfovibrionales</taxon>
        <taxon>Desulfovibrionaceae</taxon>
        <taxon>Desulfocurvibacter</taxon>
    </lineage>
</organism>